<feature type="domain" description="Glycosyltransferase 2-like" evidence="1">
    <location>
        <begin position="4"/>
        <end position="130"/>
    </location>
</feature>
<comment type="caution">
    <text evidence="2">The sequence shown here is derived from an EMBL/GenBank/DDBJ whole genome shotgun (WGS) entry which is preliminary data.</text>
</comment>
<organism evidence="2 3">
    <name type="scientific">Microbacter margulisiae</name>
    <dbReference type="NCBI Taxonomy" id="1350067"/>
    <lineage>
        <taxon>Bacteria</taxon>
        <taxon>Pseudomonadati</taxon>
        <taxon>Bacteroidota</taxon>
        <taxon>Bacteroidia</taxon>
        <taxon>Bacteroidales</taxon>
        <taxon>Porphyromonadaceae</taxon>
        <taxon>Microbacter</taxon>
    </lineage>
</organism>
<accession>A0A7W5DRF9</accession>
<dbReference type="EMBL" id="JACHYB010000001">
    <property type="protein sequence ID" value="MBB3187179.1"/>
    <property type="molecule type" value="Genomic_DNA"/>
</dbReference>
<sequence length="304" mass="35594">MDVSVIIVNYNTKELVMPCIRSIVTYTCDIAYEIIVVDNHSEDDSLEAIRTEFPQVKLIENDTNVGFGAANNMGMKVASGTYLLLLNSDTLIQNNAIKLFYDFYTHYAEGNIGALGTILRDKNDNIVHSSGRYPSMWRTIHDVLSGYVERGYLIRKRGQEMYCYDASTPFYMVDYITGADLFVKASVMEQFNGFDPAFFMYFEDADLQYRMGKPSGGYQRIIMKEPKIVHLEGRSDERPDFSTARRMQHETSMFYYFRKHSKYWNYLLFRILYFVIRIPIVFDSRLHTKEKRVYLQFLQSRLKV</sequence>
<dbReference type="RefSeq" id="WP_183412977.1">
    <property type="nucleotide sequence ID" value="NZ_JACHYB010000001.1"/>
</dbReference>
<evidence type="ECO:0000313" key="2">
    <source>
        <dbReference type="EMBL" id="MBB3187179.1"/>
    </source>
</evidence>
<name>A0A7W5DRF9_9PORP</name>
<dbReference type="AlphaFoldDB" id="A0A7W5DRF9"/>
<evidence type="ECO:0000313" key="3">
    <source>
        <dbReference type="Proteomes" id="UP000544222"/>
    </source>
</evidence>
<keyword evidence="3" id="KW-1185">Reference proteome</keyword>
<evidence type="ECO:0000259" key="1">
    <source>
        <dbReference type="Pfam" id="PF00535"/>
    </source>
</evidence>
<dbReference type="PANTHER" id="PTHR43179">
    <property type="entry name" value="RHAMNOSYLTRANSFERASE WBBL"/>
    <property type="match status" value="1"/>
</dbReference>
<dbReference type="InterPro" id="IPR001173">
    <property type="entry name" value="Glyco_trans_2-like"/>
</dbReference>
<proteinExistence type="predicted"/>
<dbReference type="CDD" id="cd04186">
    <property type="entry name" value="GT_2_like_c"/>
    <property type="match status" value="1"/>
</dbReference>
<dbReference type="Proteomes" id="UP000544222">
    <property type="component" value="Unassembled WGS sequence"/>
</dbReference>
<dbReference type="InterPro" id="IPR029044">
    <property type="entry name" value="Nucleotide-diphossugar_trans"/>
</dbReference>
<dbReference type="PANTHER" id="PTHR43179:SF7">
    <property type="entry name" value="RHAMNOSYLTRANSFERASE WBBL"/>
    <property type="match status" value="1"/>
</dbReference>
<dbReference type="Pfam" id="PF00535">
    <property type="entry name" value="Glycos_transf_2"/>
    <property type="match status" value="1"/>
</dbReference>
<gene>
    <name evidence="2" type="ORF">FHX64_001342</name>
</gene>
<dbReference type="Gene3D" id="3.90.550.10">
    <property type="entry name" value="Spore Coat Polysaccharide Biosynthesis Protein SpsA, Chain A"/>
    <property type="match status" value="1"/>
</dbReference>
<reference evidence="2 3" key="1">
    <citation type="submission" date="2020-08" db="EMBL/GenBank/DDBJ databases">
        <title>Genomic Encyclopedia of Type Strains, Phase IV (KMG-IV): sequencing the most valuable type-strain genomes for metagenomic binning, comparative biology and taxonomic classification.</title>
        <authorList>
            <person name="Goeker M."/>
        </authorList>
    </citation>
    <scope>NUCLEOTIDE SEQUENCE [LARGE SCALE GENOMIC DNA]</scope>
    <source>
        <strain evidence="2 3">DSM 27471</strain>
    </source>
</reference>
<protein>
    <recommendedName>
        <fullName evidence="1">Glycosyltransferase 2-like domain-containing protein</fullName>
    </recommendedName>
</protein>
<dbReference type="SUPFAM" id="SSF53448">
    <property type="entry name" value="Nucleotide-diphospho-sugar transferases"/>
    <property type="match status" value="1"/>
</dbReference>